<dbReference type="RefSeq" id="WP_144750437.1">
    <property type="nucleotide sequence ID" value="NZ_VMNW02000079.1"/>
</dbReference>
<dbReference type="PANTHER" id="PTHR30055:SF178">
    <property type="entry name" value="POSSIBLE TRANSCRIPTIONAL REGULATORY PROTEIN"/>
    <property type="match status" value="1"/>
</dbReference>
<evidence type="ECO:0000313" key="5">
    <source>
        <dbReference type="Proteomes" id="UP000319769"/>
    </source>
</evidence>
<dbReference type="Gene3D" id="1.10.357.10">
    <property type="entry name" value="Tetracycline Repressor, domain 2"/>
    <property type="match status" value="1"/>
</dbReference>
<dbReference type="EMBL" id="VMNW02000079">
    <property type="protein sequence ID" value="KAA9153159.1"/>
    <property type="molecule type" value="Genomic_DNA"/>
</dbReference>
<reference evidence="4" key="1">
    <citation type="submission" date="2019-09" db="EMBL/GenBank/DDBJ databases">
        <authorList>
            <person name="Teo W.F.A."/>
            <person name="Duangmal K."/>
        </authorList>
    </citation>
    <scope>NUCLEOTIDE SEQUENCE [LARGE SCALE GENOMIC DNA]</scope>
    <source>
        <strain evidence="4">K81G1</strain>
    </source>
</reference>
<proteinExistence type="predicted"/>
<dbReference type="PRINTS" id="PR00455">
    <property type="entry name" value="HTHTETR"/>
</dbReference>
<dbReference type="InterPro" id="IPR001647">
    <property type="entry name" value="HTH_TetR"/>
</dbReference>
<sequence length="217" mass="23532">MSQEAFVRARRPEQKQQRREAILKAARELAERDGVRTVSLGSVAAEVGLAKSNLARYFATREEIYLELATQEWESWEQAVLERLPAAKNRAEVVDVLAETLDERPLFCDLLSHSGTTLEHNVSSGAARAFKLAMLRVGATIGAAITRVYPELTEQEAFEVATAAAGVAGLLYPGANPPEVMARLYATDPEVAAACLPFAPTLKRMLGALVAGLPSLR</sequence>
<evidence type="ECO:0000256" key="2">
    <source>
        <dbReference type="PROSITE-ProRule" id="PRU00335"/>
    </source>
</evidence>
<organism evidence="4 5">
    <name type="scientific">Amycolatopsis acidicola</name>
    <dbReference type="NCBI Taxonomy" id="2596893"/>
    <lineage>
        <taxon>Bacteria</taxon>
        <taxon>Bacillati</taxon>
        <taxon>Actinomycetota</taxon>
        <taxon>Actinomycetes</taxon>
        <taxon>Pseudonocardiales</taxon>
        <taxon>Pseudonocardiaceae</taxon>
        <taxon>Amycolatopsis</taxon>
    </lineage>
</organism>
<evidence type="ECO:0000313" key="4">
    <source>
        <dbReference type="EMBL" id="KAA9153159.1"/>
    </source>
</evidence>
<feature type="domain" description="HTH tetR-type" evidence="3">
    <location>
        <begin position="16"/>
        <end position="76"/>
    </location>
</feature>
<dbReference type="InterPro" id="IPR041483">
    <property type="entry name" value="TetR_C_34"/>
</dbReference>
<dbReference type="Pfam" id="PF17929">
    <property type="entry name" value="TetR_C_34"/>
    <property type="match status" value="1"/>
</dbReference>
<protein>
    <submittedName>
        <fullName evidence="4">TetR/AcrR family transcriptional regulator</fullName>
    </submittedName>
</protein>
<dbReference type="AlphaFoldDB" id="A0A5N0URI3"/>
<dbReference type="PROSITE" id="PS50977">
    <property type="entry name" value="HTH_TETR_2"/>
    <property type="match status" value="1"/>
</dbReference>
<dbReference type="InterPro" id="IPR050109">
    <property type="entry name" value="HTH-type_TetR-like_transc_reg"/>
</dbReference>
<name>A0A5N0URI3_9PSEU</name>
<dbReference type="InterPro" id="IPR009057">
    <property type="entry name" value="Homeodomain-like_sf"/>
</dbReference>
<evidence type="ECO:0000256" key="1">
    <source>
        <dbReference type="ARBA" id="ARBA00023125"/>
    </source>
</evidence>
<dbReference type="SUPFAM" id="SSF46689">
    <property type="entry name" value="Homeodomain-like"/>
    <property type="match status" value="1"/>
</dbReference>
<dbReference type="Proteomes" id="UP000319769">
    <property type="component" value="Unassembled WGS sequence"/>
</dbReference>
<dbReference type="PANTHER" id="PTHR30055">
    <property type="entry name" value="HTH-TYPE TRANSCRIPTIONAL REGULATOR RUTR"/>
    <property type="match status" value="1"/>
</dbReference>
<dbReference type="OrthoDB" id="6637160at2"/>
<gene>
    <name evidence="4" type="ORF">FPZ12_035145</name>
</gene>
<comment type="caution">
    <text evidence="4">The sequence shown here is derived from an EMBL/GenBank/DDBJ whole genome shotgun (WGS) entry which is preliminary data.</text>
</comment>
<accession>A0A5N0URI3</accession>
<evidence type="ECO:0000259" key="3">
    <source>
        <dbReference type="PROSITE" id="PS50977"/>
    </source>
</evidence>
<dbReference type="Pfam" id="PF00440">
    <property type="entry name" value="TetR_N"/>
    <property type="match status" value="1"/>
</dbReference>
<dbReference type="GO" id="GO:0000976">
    <property type="term" value="F:transcription cis-regulatory region binding"/>
    <property type="evidence" value="ECO:0007669"/>
    <property type="project" value="TreeGrafter"/>
</dbReference>
<feature type="DNA-binding region" description="H-T-H motif" evidence="2">
    <location>
        <begin position="39"/>
        <end position="58"/>
    </location>
</feature>
<dbReference type="GO" id="GO:0003700">
    <property type="term" value="F:DNA-binding transcription factor activity"/>
    <property type="evidence" value="ECO:0007669"/>
    <property type="project" value="TreeGrafter"/>
</dbReference>
<keyword evidence="1 2" id="KW-0238">DNA-binding</keyword>
<keyword evidence="5" id="KW-1185">Reference proteome</keyword>